<reference evidence="4 5" key="1">
    <citation type="submission" date="2019-08" db="EMBL/GenBank/DDBJ databases">
        <title>A chromosome-level genome assembly, high-density linkage maps, and genome scans reveal the genomic architecture of hybrid incompatibilities underlying speciation via character displacement in darters (Percidae: Etheostominae).</title>
        <authorList>
            <person name="Moran R.L."/>
            <person name="Catchen J.M."/>
            <person name="Fuller R.C."/>
        </authorList>
    </citation>
    <scope>NUCLEOTIDE SEQUENCE [LARGE SCALE GENOMIC DNA]</scope>
    <source>
        <strain evidence="4">EspeVRDwgs_2016</strain>
        <tissue evidence="4">Muscle</tissue>
    </source>
</reference>
<comment type="cofactor">
    <cofactor evidence="1">
        <name>a divalent metal cation</name>
        <dbReference type="ChEBI" id="CHEBI:60240"/>
    </cofactor>
</comment>
<dbReference type="AlphaFoldDB" id="A0A5J5CP30"/>
<organism evidence="4 5">
    <name type="scientific">Etheostoma spectabile</name>
    <name type="common">orangethroat darter</name>
    <dbReference type="NCBI Taxonomy" id="54343"/>
    <lineage>
        <taxon>Eukaryota</taxon>
        <taxon>Metazoa</taxon>
        <taxon>Chordata</taxon>
        <taxon>Craniata</taxon>
        <taxon>Vertebrata</taxon>
        <taxon>Euteleostomi</taxon>
        <taxon>Actinopterygii</taxon>
        <taxon>Neopterygii</taxon>
        <taxon>Teleostei</taxon>
        <taxon>Neoteleostei</taxon>
        <taxon>Acanthomorphata</taxon>
        <taxon>Eupercaria</taxon>
        <taxon>Perciformes</taxon>
        <taxon>Percoidei</taxon>
        <taxon>Percidae</taxon>
        <taxon>Etheostomatinae</taxon>
        <taxon>Etheostoma</taxon>
    </lineage>
</organism>
<dbReference type="Pfam" id="PF13359">
    <property type="entry name" value="DDE_Tnp_4"/>
    <property type="match status" value="1"/>
</dbReference>
<feature type="non-terminal residue" evidence="4">
    <location>
        <position position="1"/>
    </location>
</feature>
<sequence>TSDGGVLANSTFGRALLDGTVGLPQDALLPGAEHLGPQPHVFVADEAFPLRHNLMRPFPGSNHSGRRRVFNFRLSHARLIVENTFGILTSQWRIYRGVIGVSPANVDACVKATWVLEEDLQDANQGDYTTTSCGQ</sequence>
<name>A0A5J5CP30_9PERO</name>
<keyword evidence="2" id="KW-0479">Metal-binding</keyword>
<feature type="domain" description="DDE Tnp4" evidence="3">
    <location>
        <begin position="1"/>
        <end position="116"/>
    </location>
</feature>
<evidence type="ECO:0000259" key="3">
    <source>
        <dbReference type="Pfam" id="PF13359"/>
    </source>
</evidence>
<proteinExistence type="predicted"/>
<comment type="caution">
    <text evidence="4">The sequence shown here is derived from an EMBL/GenBank/DDBJ whole genome shotgun (WGS) entry which is preliminary data.</text>
</comment>
<dbReference type="GO" id="GO:0046872">
    <property type="term" value="F:metal ion binding"/>
    <property type="evidence" value="ECO:0007669"/>
    <property type="project" value="UniProtKB-KW"/>
</dbReference>
<accession>A0A5J5CP30</accession>
<dbReference type="EMBL" id="VOFY01000020">
    <property type="protein sequence ID" value="KAA8582386.1"/>
    <property type="molecule type" value="Genomic_DNA"/>
</dbReference>
<evidence type="ECO:0000313" key="5">
    <source>
        <dbReference type="Proteomes" id="UP000327493"/>
    </source>
</evidence>
<dbReference type="InterPro" id="IPR027806">
    <property type="entry name" value="HARBI1_dom"/>
</dbReference>
<keyword evidence="5" id="KW-1185">Reference proteome</keyword>
<evidence type="ECO:0000256" key="1">
    <source>
        <dbReference type="ARBA" id="ARBA00001968"/>
    </source>
</evidence>
<gene>
    <name evidence="4" type="ORF">FQN60_009126</name>
</gene>
<dbReference type="Proteomes" id="UP000327493">
    <property type="component" value="Chromosome 20"/>
</dbReference>
<evidence type="ECO:0000256" key="2">
    <source>
        <dbReference type="ARBA" id="ARBA00022723"/>
    </source>
</evidence>
<evidence type="ECO:0000313" key="4">
    <source>
        <dbReference type="EMBL" id="KAA8582386.1"/>
    </source>
</evidence>
<protein>
    <recommendedName>
        <fullName evidence="3">DDE Tnp4 domain-containing protein</fullName>
    </recommendedName>
</protein>